<dbReference type="PANTHER" id="PTHR45786">
    <property type="entry name" value="DNA BINDING PROTEIN-LIKE"/>
    <property type="match status" value="1"/>
</dbReference>
<proteinExistence type="predicted"/>
<comment type="caution">
    <text evidence="1">The sequence shown here is derived from an EMBL/GenBank/DDBJ whole genome shotgun (WGS) entry which is preliminary data.</text>
</comment>
<keyword evidence="2" id="KW-1185">Reference proteome</keyword>
<dbReference type="Proteomes" id="UP001454036">
    <property type="component" value="Unassembled WGS sequence"/>
</dbReference>
<sequence>MIRSDLGLDQRTYNRPTSSEVASIWTEHANGEIDPSDIRDIRVYTRSGSTYKVQYYYACYDPLQYVLMFPNGEPGWHGNIPRAGCRTKRRNTNKDISAYNSFEEIIEAEKEGALTSNHHELLTDDFGNSGRASKRKRNTVSCREYYVYKLQQ</sequence>
<reference evidence="1 2" key="1">
    <citation type="submission" date="2024-01" db="EMBL/GenBank/DDBJ databases">
        <title>The complete chloroplast genome sequence of Lithospermum erythrorhizon: insights into the phylogenetic relationship among Boraginaceae species and the maternal lineages of purple gromwells.</title>
        <authorList>
            <person name="Okada T."/>
            <person name="Watanabe K."/>
        </authorList>
    </citation>
    <scope>NUCLEOTIDE SEQUENCE [LARGE SCALE GENOMIC DNA]</scope>
</reference>
<gene>
    <name evidence="1" type="ORF">LIER_35452</name>
</gene>
<protein>
    <submittedName>
        <fullName evidence="1">Uncharacterized protein</fullName>
    </submittedName>
</protein>
<name>A0AAV3NQU4_LITER</name>
<dbReference type="AlphaFoldDB" id="A0AAV3NQU4"/>
<evidence type="ECO:0000313" key="1">
    <source>
        <dbReference type="EMBL" id="GAA0141749.1"/>
    </source>
</evidence>
<dbReference type="PANTHER" id="PTHR45786:SF78">
    <property type="entry name" value="ATP-DEPENDENT DNA HELICASE"/>
    <property type="match status" value="1"/>
</dbReference>
<organism evidence="1 2">
    <name type="scientific">Lithospermum erythrorhizon</name>
    <name type="common">Purple gromwell</name>
    <name type="synonym">Lithospermum officinale var. erythrorhizon</name>
    <dbReference type="NCBI Taxonomy" id="34254"/>
    <lineage>
        <taxon>Eukaryota</taxon>
        <taxon>Viridiplantae</taxon>
        <taxon>Streptophyta</taxon>
        <taxon>Embryophyta</taxon>
        <taxon>Tracheophyta</taxon>
        <taxon>Spermatophyta</taxon>
        <taxon>Magnoliopsida</taxon>
        <taxon>eudicotyledons</taxon>
        <taxon>Gunneridae</taxon>
        <taxon>Pentapetalae</taxon>
        <taxon>asterids</taxon>
        <taxon>lamiids</taxon>
        <taxon>Boraginales</taxon>
        <taxon>Boraginaceae</taxon>
        <taxon>Boraginoideae</taxon>
        <taxon>Lithospermeae</taxon>
        <taxon>Lithospermum</taxon>
    </lineage>
</organism>
<evidence type="ECO:0000313" key="2">
    <source>
        <dbReference type="Proteomes" id="UP001454036"/>
    </source>
</evidence>
<dbReference type="EMBL" id="BAABME010015546">
    <property type="protein sequence ID" value="GAA0141749.1"/>
    <property type="molecule type" value="Genomic_DNA"/>
</dbReference>
<accession>A0AAV3NQU4</accession>